<organism evidence="1">
    <name type="scientific">viral metagenome</name>
    <dbReference type="NCBI Taxonomy" id="1070528"/>
    <lineage>
        <taxon>unclassified sequences</taxon>
        <taxon>metagenomes</taxon>
        <taxon>organismal metagenomes</taxon>
    </lineage>
</organism>
<dbReference type="EMBL" id="MN739012">
    <property type="protein sequence ID" value="QHT35024.1"/>
    <property type="molecule type" value="Genomic_DNA"/>
</dbReference>
<name>A0A6C0F0U3_9ZZZZ</name>
<evidence type="ECO:0000313" key="1">
    <source>
        <dbReference type="EMBL" id="QHT35024.1"/>
    </source>
</evidence>
<proteinExistence type="predicted"/>
<reference evidence="1" key="1">
    <citation type="journal article" date="2020" name="Nature">
        <title>Giant virus diversity and host interactions through global metagenomics.</title>
        <authorList>
            <person name="Schulz F."/>
            <person name="Roux S."/>
            <person name="Paez-Espino D."/>
            <person name="Jungbluth S."/>
            <person name="Walsh D.A."/>
            <person name="Denef V.J."/>
            <person name="McMahon K.D."/>
            <person name="Konstantinidis K.T."/>
            <person name="Eloe-Fadrosh E.A."/>
            <person name="Kyrpides N.C."/>
            <person name="Woyke T."/>
        </authorList>
    </citation>
    <scope>NUCLEOTIDE SEQUENCE</scope>
    <source>
        <strain evidence="1">GVMAG-M-3300009180-1</strain>
    </source>
</reference>
<accession>A0A6C0F0U3</accession>
<sequence length="154" mass="17880">MTTKTTKMINGTETTFTWEDGYWVQQEEGTFEDFYDEDECRKLLNRLNRGAEMRGFGIKNAKGMTSYMPMHFAKVRMVSFEAFGKRYSQLTRKNDPNGFDAYFVIRDYSTKIWVQKTGENIGKLTDNDELQLIKALGKASDYYSGVGVKNRRGR</sequence>
<dbReference type="AlphaFoldDB" id="A0A6C0F0U3"/>
<protein>
    <submittedName>
        <fullName evidence="1">Uncharacterized protein</fullName>
    </submittedName>
</protein>